<dbReference type="PANTHER" id="PTHR12304:SF4">
    <property type="entry name" value="URIDINE NUCLEOSIDASE"/>
    <property type="match status" value="1"/>
</dbReference>
<dbReference type="EMBL" id="QOIL01000019">
    <property type="protein sequence ID" value="RCG26569.1"/>
    <property type="molecule type" value="Genomic_DNA"/>
</dbReference>
<dbReference type="Pfam" id="PF01156">
    <property type="entry name" value="IU_nuc_hydro"/>
    <property type="match status" value="1"/>
</dbReference>
<evidence type="ECO:0000259" key="3">
    <source>
        <dbReference type="Pfam" id="PF01156"/>
    </source>
</evidence>
<name>A0A367F9G0_9ACTN</name>
<dbReference type="GO" id="GO:0005829">
    <property type="term" value="C:cytosol"/>
    <property type="evidence" value="ECO:0007669"/>
    <property type="project" value="TreeGrafter"/>
</dbReference>
<reference evidence="4 5" key="1">
    <citation type="submission" date="2018-06" db="EMBL/GenBank/DDBJ databases">
        <title>Sphaerisporangium craniellae sp. nov., isolated from a marine sponge in the South China Sea.</title>
        <authorList>
            <person name="Li L."/>
        </authorList>
    </citation>
    <scope>NUCLEOTIDE SEQUENCE [LARGE SCALE GENOMIC DNA]</scope>
    <source>
        <strain evidence="4 5">CCTCC AA 208026</strain>
    </source>
</reference>
<comment type="caution">
    <text evidence="4">The sequence shown here is derived from an EMBL/GenBank/DDBJ whole genome shotgun (WGS) entry which is preliminary data.</text>
</comment>
<gene>
    <name evidence="4" type="ORF">DQ384_29505</name>
</gene>
<feature type="domain" description="Inosine/uridine-preferring nucleoside hydrolase" evidence="3">
    <location>
        <begin position="7"/>
        <end position="294"/>
    </location>
</feature>
<evidence type="ECO:0000313" key="4">
    <source>
        <dbReference type="EMBL" id="RCG26569.1"/>
    </source>
</evidence>
<keyword evidence="1 4" id="KW-0378">Hydrolase</keyword>
<keyword evidence="2" id="KW-0326">Glycosidase</keyword>
<accession>A0A367F9G0</accession>
<proteinExistence type="predicted"/>
<dbReference type="GO" id="GO:0008477">
    <property type="term" value="F:purine nucleosidase activity"/>
    <property type="evidence" value="ECO:0007669"/>
    <property type="project" value="TreeGrafter"/>
</dbReference>
<dbReference type="InterPro" id="IPR023186">
    <property type="entry name" value="IUNH"/>
</dbReference>
<sequence length="304" mass="30714">MSAARRVVVDTDMGIDDACALLYLAGRPEAQIAAVTSVAGNCPEEQAARNIAYVAGLIGLEAPVARGAAVPLPGAPPVARDSHGADGLGDLGLKRPPPPATDETAAALIARLAGERPGELDLLALGPLTNLALASRADPAVFTKYRSVVVMGGSGPDGTGLSDTNVACDPEAARDVLSAPHGELTMVGVNVTGAALLPDTALDALRAAGTPVARFAAAVLGAYRDLKRLRLGMPVIPLHDPLAAGVLLDPGLVTEAVTGPVAVVRDGPSWRARPAAGPGPDARVVTAVDADRFVARFTATLARP</sequence>
<dbReference type="AlphaFoldDB" id="A0A367F9G0"/>
<protein>
    <submittedName>
        <fullName evidence="4">Nucleoside hydrolase</fullName>
    </submittedName>
</protein>
<organism evidence="4 5">
    <name type="scientific">Sphaerisporangium album</name>
    <dbReference type="NCBI Taxonomy" id="509200"/>
    <lineage>
        <taxon>Bacteria</taxon>
        <taxon>Bacillati</taxon>
        <taxon>Actinomycetota</taxon>
        <taxon>Actinomycetes</taxon>
        <taxon>Streptosporangiales</taxon>
        <taxon>Streptosporangiaceae</taxon>
        <taxon>Sphaerisporangium</taxon>
    </lineage>
</organism>
<dbReference type="Proteomes" id="UP000253094">
    <property type="component" value="Unassembled WGS sequence"/>
</dbReference>
<dbReference type="PANTHER" id="PTHR12304">
    <property type="entry name" value="INOSINE-URIDINE PREFERRING NUCLEOSIDE HYDROLASE"/>
    <property type="match status" value="1"/>
</dbReference>
<dbReference type="Gene3D" id="3.90.245.10">
    <property type="entry name" value="Ribonucleoside hydrolase-like"/>
    <property type="match status" value="1"/>
</dbReference>
<dbReference type="SUPFAM" id="SSF53590">
    <property type="entry name" value="Nucleoside hydrolase"/>
    <property type="match status" value="1"/>
</dbReference>
<dbReference type="GO" id="GO:0006152">
    <property type="term" value="P:purine nucleoside catabolic process"/>
    <property type="evidence" value="ECO:0007669"/>
    <property type="project" value="TreeGrafter"/>
</dbReference>
<dbReference type="RefSeq" id="WP_114032141.1">
    <property type="nucleotide sequence ID" value="NZ_QOIL01000019.1"/>
</dbReference>
<dbReference type="InterPro" id="IPR001910">
    <property type="entry name" value="Inosine/uridine_hydrolase_dom"/>
</dbReference>
<dbReference type="OrthoDB" id="9797882at2"/>
<evidence type="ECO:0000313" key="5">
    <source>
        <dbReference type="Proteomes" id="UP000253094"/>
    </source>
</evidence>
<evidence type="ECO:0000256" key="2">
    <source>
        <dbReference type="ARBA" id="ARBA00023295"/>
    </source>
</evidence>
<dbReference type="InterPro" id="IPR036452">
    <property type="entry name" value="Ribo_hydro-like"/>
</dbReference>
<keyword evidence="5" id="KW-1185">Reference proteome</keyword>
<evidence type="ECO:0000256" key="1">
    <source>
        <dbReference type="ARBA" id="ARBA00022801"/>
    </source>
</evidence>